<feature type="region of interest" description="Disordered" evidence="14">
    <location>
        <begin position="818"/>
        <end position="923"/>
    </location>
</feature>
<dbReference type="InterPro" id="IPR059000">
    <property type="entry name" value="ATPase_P-type_domA"/>
</dbReference>
<dbReference type="Gene3D" id="2.70.150.10">
    <property type="entry name" value="Calcium-transporting ATPase, cytoplasmic transduction domain A"/>
    <property type="match status" value="1"/>
</dbReference>
<reference evidence="17 18" key="1">
    <citation type="journal article" date="2018" name="IMA Fungus">
        <title>IMA Genome-F 10: Nine draft genome sequences of Claviceps purpurea s.lat., including C. arundinis, C. humidiphila, and C. cf. spartinae, pseudomolecules for the pitch canker pathogen Fusarium circinatum, draft genome of Davidsoniella eucalypti, Grosmannia galeiformis, Quambalaria eucalypti, and Teratosphaeria destructans.</title>
        <authorList>
            <person name="Wingfield B.D."/>
            <person name="Liu M."/>
            <person name="Nguyen H.D."/>
            <person name="Lane F.A."/>
            <person name="Morgan S.W."/>
            <person name="De Vos L."/>
            <person name="Wilken P.M."/>
            <person name="Duong T.A."/>
            <person name="Aylward J."/>
            <person name="Coetzee M.P."/>
            <person name="Dadej K."/>
            <person name="De Beer Z.W."/>
            <person name="Findlay W."/>
            <person name="Havenga M."/>
            <person name="Kolarik M."/>
            <person name="Menzies J.G."/>
            <person name="Naidoo K."/>
            <person name="Pochopski O."/>
            <person name="Shoukouhi P."/>
            <person name="Santana Q.C."/>
            <person name="Seifert K.A."/>
            <person name="Soal N."/>
            <person name="Steenkamp E.T."/>
            <person name="Tatham C.T."/>
            <person name="van der Nest M.A."/>
            <person name="Wingfield M.J."/>
        </authorList>
    </citation>
    <scope>NUCLEOTIDE SEQUENCE [LARGE SCALE GENOMIC DNA]</scope>
    <source>
        <strain evidence="17">CMW44962</strain>
    </source>
</reference>
<evidence type="ECO:0000256" key="4">
    <source>
        <dbReference type="ARBA" id="ARBA00022692"/>
    </source>
</evidence>
<dbReference type="SFLD" id="SFLDF00027">
    <property type="entry name" value="p-type_atpase"/>
    <property type="match status" value="1"/>
</dbReference>
<dbReference type="GO" id="GO:0019829">
    <property type="term" value="F:ATPase-coupled monoatomic cation transmembrane transporter activity"/>
    <property type="evidence" value="ECO:0007669"/>
    <property type="project" value="UniProtKB-UniRule"/>
</dbReference>
<dbReference type="SFLD" id="SFLDS00003">
    <property type="entry name" value="Haloacid_Dehalogenase"/>
    <property type="match status" value="1"/>
</dbReference>
<keyword evidence="5 13" id="KW-0479">Metal-binding</keyword>
<dbReference type="InterPro" id="IPR036412">
    <property type="entry name" value="HAD-like_sf"/>
</dbReference>
<dbReference type="SMART" id="SM00028">
    <property type="entry name" value="TPR"/>
    <property type="match status" value="4"/>
</dbReference>
<evidence type="ECO:0000256" key="2">
    <source>
        <dbReference type="ARBA" id="ARBA00006000"/>
    </source>
</evidence>
<comment type="catalytic activity">
    <reaction evidence="12 13">
        <text>ATP + H2O = ADP + phosphate + H(+)</text>
        <dbReference type="Rhea" id="RHEA:13065"/>
        <dbReference type="ChEBI" id="CHEBI:15377"/>
        <dbReference type="ChEBI" id="CHEBI:15378"/>
        <dbReference type="ChEBI" id="CHEBI:30616"/>
        <dbReference type="ChEBI" id="CHEBI:43474"/>
        <dbReference type="ChEBI" id="CHEBI:456216"/>
    </reaction>
</comment>
<feature type="transmembrane region" description="Helical" evidence="13">
    <location>
        <begin position="1387"/>
        <end position="1408"/>
    </location>
</feature>
<feature type="region of interest" description="Disordered" evidence="14">
    <location>
        <begin position="713"/>
        <end position="732"/>
    </location>
</feature>
<dbReference type="FunFam" id="2.70.150.10:FF:000119">
    <property type="entry name" value="Cation-transporting ATPase"/>
    <property type="match status" value="1"/>
</dbReference>
<keyword evidence="3" id="KW-0597">Phosphoprotein</keyword>
<evidence type="ECO:0000259" key="15">
    <source>
        <dbReference type="Pfam" id="PF00122"/>
    </source>
</evidence>
<evidence type="ECO:0000256" key="12">
    <source>
        <dbReference type="ARBA" id="ARBA00049360"/>
    </source>
</evidence>
<dbReference type="Pfam" id="PF12409">
    <property type="entry name" value="P5-ATPase"/>
    <property type="match status" value="1"/>
</dbReference>
<dbReference type="SUPFAM" id="SSF81665">
    <property type="entry name" value="Calcium ATPase, transmembrane domain M"/>
    <property type="match status" value="1"/>
</dbReference>
<dbReference type="PROSITE" id="PS00154">
    <property type="entry name" value="ATPASE_E1_E2"/>
    <property type="match status" value="1"/>
</dbReference>
<comment type="caution">
    <text evidence="17">The sequence shown here is derived from an EMBL/GenBank/DDBJ whole genome shotgun (WGS) entry which is preliminary data.</text>
</comment>
<feature type="compositionally biased region" description="Basic and acidic residues" evidence="14">
    <location>
        <begin position="1321"/>
        <end position="1339"/>
    </location>
</feature>
<feature type="region of interest" description="Disordered" evidence="14">
    <location>
        <begin position="1286"/>
        <end position="1360"/>
    </location>
</feature>
<dbReference type="InterPro" id="IPR001757">
    <property type="entry name" value="P_typ_ATPase"/>
</dbReference>
<dbReference type="GO" id="GO:0016887">
    <property type="term" value="F:ATP hydrolysis activity"/>
    <property type="evidence" value="ECO:0007669"/>
    <property type="project" value="InterPro"/>
</dbReference>
<dbReference type="InterPro" id="IPR008250">
    <property type="entry name" value="ATPase_P-typ_transduc_dom_A_sf"/>
</dbReference>
<feature type="transmembrane region" description="Helical" evidence="13">
    <location>
        <begin position="2475"/>
        <end position="2493"/>
    </location>
</feature>
<evidence type="ECO:0000256" key="14">
    <source>
        <dbReference type="SAM" id="MobiDB-lite"/>
    </source>
</evidence>
<feature type="transmembrane region" description="Helical" evidence="13">
    <location>
        <begin position="1757"/>
        <end position="1781"/>
    </location>
</feature>
<dbReference type="FunFam" id="1.20.1110.10:FF:000032">
    <property type="entry name" value="Cation-transporting ATPase"/>
    <property type="match status" value="1"/>
</dbReference>
<dbReference type="InterPro" id="IPR018303">
    <property type="entry name" value="ATPase_P-typ_P_site"/>
</dbReference>
<dbReference type="Pfam" id="PF00122">
    <property type="entry name" value="E1-E2_ATPase"/>
    <property type="match status" value="1"/>
</dbReference>
<dbReference type="Gene3D" id="3.40.50.1000">
    <property type="entry name" value="HAD superfamily/HAD-like"/>
    <property type="match status" value="1"/>
</dbReference>
<dbReference type="GO" id="GO:0005524">
    <property type="term" value="F:ATP binding"/>
    <property type="evidence" value="ECO:0007669"/>
    <property type="project" value="UniProtKB-UniRule"/>
</dbReference>
<dbReference type="PRINTS" id="PR00119">
    <property type="entry name" value="CATATPASE"/>
</dbReference>
<keyword evidence="7 13" id="KW-0067">ATP-binding</keyword>
<keyword evidence="10 13" id="KW-1133">Transmembrane helix</keyword>
<dbReference type="PANTHER" id="PTHR45630:SF8">
    <property type="entry name" value="CATION-TRANSPORTING ATPASE"/>
    <property type="match status" value="1"/>
</dbReference>
<dbReference type="EMBL" id="RIBY02001312">
    <property type="protein sequence ID" value="KAH9830068.1"/>
    <property type="molecule type" value="Genomic_DNA"/>
</dbReference>
<keyword evidence="8 13" id="KW-0460">Magnesium</keyword>
<feature type="compositionally biased region" description="Basic and acidic residues" evidence="14">
    <location>
        <begin position="488"/>
        <end position="497"/>
    </location>
</feature>
<dbReference type="NCBIfam" id="TIGR01494">
    <property type="entry name" value="ATPase_P-type"/>
    <property type="match status" value="1"/>
</dbReference>
<feature type="domain" description="P5B-type ATPase N-terminal" evidence="16">
    <location>
        <begin position="1374"/>
        <end position="1494"/>
    </location>
</feature>
<dbReference type="GO" id="GO:0015662">
    <property type="term" value="F:P-type ion transporter activity"/>
    <property type="evidence" value="ECO:0007669"/>
    <property type="project" value="InterPro"/>
</dbReference>
<dbReference type="InterPro" id="IPR019734">
    <property type="entry name" value="TPR_rpt"/>
</dbReference>
<evidence type="ECO:0000256" key="13">
    <source>
        <dbReference type="RuleBase" id="RU362082"/>
    </source>
</evidence>
<feature type="domain" description="P-type ATPase A" evidence="15">
    <location>
        <begin position="1613"/>
        <end position="1740"/>
    </location>
</feature>
<dbReference type="InterPro" id="IPR006544">
    <property type="entry name" value="P-type_TPase_V"/>
</dbReference>
<keyword evidence="4 13" id="KW-0812">Transmembrane</keyword>
<dbReference type="InterPro" id="IPR047821">
    <property type="entry name" value="P5B-type_ATPase"/>
</dbReference>
<gene>
    <name evidence="17" type="ORF">Tdes44962_MAKER09092</name>
</gene>
<dbReference type="InterPro" id="IPR044492">
    <property type="entry name" value="P_typ_ATPase_HD_dom"/>
</dbReference>
<keyword evidence="18" id="KW-1185">Reference proteome</keyword>
<feature type="transmembrane region" description="Helical" evidence="13">
    <location>
        <begin position="2297"/>
        <end position="2315"/>
    </location>
</feature>
<feature type="compositionally biased region" description="Polar residues" evidence="14">
    <location>
        <begin position="1081"/>
        <end position="1094"/>
    </location>
</feature>
<proteinExistence type="inferred from homology"/>
<dbReference type="FunFam" id="3.40.1110.10:FF:000057">
    <property type="entry name" value="Cation-transporting ATPase"/>
    <property type="match status" value="1"/>
</dbReference>
<dbReference type="Gene3D" id="1.25.40.10">
    <property type="entry name" value="Tetratricopeptide repeat domain"/>
    <property type="match status" value="2"/>
</dbReference>
<evidence type="ECO:0000256" key="3">
    <source>
        <dbReference type="ARBA" id="ARBA00022553"/>
    </source>
</evidence>
<evidence type="ECO:0000313" key="18">
    <source>
        <dbReference type="Proteomes" id="UP001138500"/>
    </source>
</evidence>
<dbReference type="SUPFAM" id="SSF81653">
    <property type="entry name" value="Calcium ATPase, transduction domain A"/>
    <property type="match status" value="1"/>
</dbReference>
<dbReference type="EC" id="7.2.2.-" evidence="13"/>
<dbReference type="GO" id="GO:0046872">
    <property type="term" value="F:metal ion binding"/>
    <property type="evidence" value="ECO:0007669"/>
    <property type="project" value="UniProtKB-UniRule"/>
</dbReference>
<feature type="transmembrane region" description="Helical" evidence="13">
    <location>
        <begin position="1573"/>
        <end position="1593"/>
    </location>
</feature>
<keyword evidence="9 13" id="KW-1278">Translocase</keyword>
<dbReference type="SUPFAM" id="SSF56784">
    <property type="entry name" value="HAD-like"/>
    <property type="match status" value="1"/>
</dbReference>
<dbReference type="Proteomes" id="UP001138500">
    <property type="component" value="Unassembled WGS sequence"/>
</dbReference>
<name>A0A9W7SUV7_9PEZI</name>
<evidence type="ECO:0000256" key="11">
    <source>
        <dbReference type="ARBA" id="ARBA00023136"/>
    </source>
</evidence>
<evidence type="ECO:0000256" key="5">
    <source>
        <dbReference type="ARBA" id="ARBA00022723"/>
    </source>
</evidence>
<dbReference type="Gene3D" id="3.40.1110.10">
    <property type="entry name" value="Calcium-transporting ATPase, cytoplasmic domain N"/>
    <property type="match status" value="1"/>
</dbReference>
<dbReference type="PANTHER" id="PTHR45630">
    <property type="entry name" value="CATION-TRANSPORTING ATPASE-RELATED"/>
    <property type="match status" value="1"/>
</dbReference>
<comment type="similarity">
    <text evidence="2 13">Belongs to the cation transport ATPase (P-type) (TC 3.A.3) family. Type V subfamily.</text>
</comment>
<feature type="region of interest" description="Disordered" evidence="14">
    <location>
        <begin position="1933"/>
        <end position="1972"/>
    </location>
</feature>
<evidence type="ECO:0000313" key="17">
    <source>
        <dbReference type="EMBL" id="KAH9830068.1"/>
    </source>
</evidence>
<evidence type="ECO:0000256" key="6">
    <source>
        <dbReference type="ARBA" id="ARBA00022741"/>
    </source>
</evidence>
<feature type="transmembrane region" description="Helical" evidence="13">
    <location>
        <begin position="2408"/>
        <end position="2426"/>
    </location>
</feature>
<dbReference type="InterPro" id="IPR023214">
    <property type="entry name" value="HAD_sf"/>
</dbReference>
<dbReference type="InterPro" id="IPR023298">
    <property type="entry name" value="ATPase_P-typ_TM_dom_sf"/>
</dbReference>
<dbReference type="OrthoDB" id="48943at2759"/>
<feature type="compositionally biased region" description="Polar residues" evidence="14">
    <location>
        <begin position="738"/>
        <end position="755"/>
    </location>
</feature>
<comment type="subcellular location">
    <subcellularLocation>
        <location evidence="1 13">Membrane</location>
        <topology evidence="1 13">Multi-pass membrane protein</topology>
    </subcellularLocation>
</comment>
<evidence type="ECO:0000256" key="7">
    <source>
        <dbReference type="ARBA" id="ARBA00022840"/>
    </source>
</evidence>
<dbReference type="GO" id="GO:0016020">
    <property type="term" value="C:membrane"/>
    <property type="evidence" value="ECO:0007669"/>
    <property type="project" value="UniProtKB-SubCell"/>
</dbReference>
<evidence type="ECO:0000256" key="10">
    <source>
        <dbReference type="ARBA" id="ARBA00022989"/>
    </source>
</evidence>
<dbReference type="SUPFAM" id="SSF48452">
    <property type="entry name" value="TPR-like"/>
    <property type="match status" value="1"/>
</dbReference>
<dbReference type="GO" id="GO:0006874">
    <property type="term" value="P:intracellular calcium ion homeostasis"/>
    <property type="evidence" value="ECO:0007669"/>
    <property type="project" value="TreeGrafter"/>
</dbReference>
<accession>A0A9W7SUV7</accession>
<feature type="compositionally biased region" description="Acidic residues" evidence="14">
    <location>
        <begin position="1287"/>
        <end position="1299"/>
    </location>
</feature>
<dbReference type="InterPro" id="IPR047819">
    <property type="entry name" value="P5A-ATPase_N"/>
</dbReference>
<protein>
    <recommendedName>
        <fullName evidence="13">Cation-transporting ATPase</fullName>
        <ecNumber evidence="13">7.2.2.-</ecNumber>
    </recommendedName>
</protein>
<feature type="transmembrane region" description="Helical" evidence="13">
    <location>
        <begin position="2321"/>
        <end position="2340"/>
    </location>
</feature>
<dbReference type="CDD" id="cd07542">
    <property type="entry name" value="P-type_ATPase_cation"/>
    <property type="match status" value="1"/>
</dbReference>
<dbReference type="SFLD" id="SFLDG00002">
    <property type="entry name" value="C1.7:_P-type_atpase_like"/>
    <property type="match status" value="1"/>
</dbReference>
<feature type="region of interest" description="Disordered" evidence="14">
    <location>
        <begin position="477"/>
        <end position="506"/>
    </location>
</feature>
<dbReference type="SUPFAM" id="SSF81660">
    <property type="entry name" value="Metal cation-transporting ATPase, ATP-binding domain N"/>
    <property type="match status" value="1"/>
</dbReference>
<evidence type="ECO:0000259" key="16">
    <source>
        <dbReference type="Pfam" id="PF12409"/>
    </source>
</evidence>
<reference evidence="17 18" key="2">
    <citation type="journal article" date="2021" name="Curr. Genet.">
        <title>Genetic response to nitrogen starvation in the aggressive Eucalyptus foliar pathogen Teratosphaeria destructans.</title>
        <authorList>
            <person name="Havenga M."/>
            <person name="Wingfield B.D."/>
            <person name="Wingfield M.J."/>
            <person name="Dreyer L.L."/>
            <person name="Roets F."/>
            <person name="Aylward J."/>
        </authorList>
    </citation>
    <scope>NUCLEOTIDE SEQUENCE [LARGE SCALE GENOMIC DNA]</scope>
    <source>
        <strain evidence="17">CMW44962</strain>
    </source>
</reference>
<keyword evidence="6 13" id="KW-0547">Nucleotide-binding</keyword>
<feature type="region of interest" description="Disordered" evidence="14">
    <location>
        <begin position="1081"/>
        <end position="1112"/>
    </location>
</feature>
<feature type="transmembrane region" description="Helical" evidence="13">
    <location>
        <begin position="2438"/>
        <end position="2455"/>
    </location>
</feature>
<organism evidence="17 18">
    <name type="scientific">Teratosphaeria destructans</name>
    <dbReference type="NCBI Taxonomy" id="418781"/>
    <lineage>
        <taxon>Eukaryota</taxon>
        <taxon>Fungi</taxon>
        <taxon>Dikarya</taxon>
        <taxon>Ascomycota</taxon>
        <taxon>Pezizomycotina</taxon>
        <taxon>Dothideomycetes</taxon>
        <taxon>Dothideomycetidae</taxon>
        <taxon>Mycosphaerellales</taxon>
        <taxon>Teratosphaeriaceae</taxon>
        <taxon>Teratosphaeria</taxon>
    </lineage>
</organism>
<dbReference type="InterPro" id="IPR011990">
    <property type="entry name" value="TPR-like_helical_dom_sf"/>
</dbReference>
<feature type="transmembrane region" description="Helical" evidence="13">
    <location>
        <begin position="2361"/>
        <end position="2383"/>
    </location>
</feature>
<dbReference type="FunFam" id="3.40.50.1000:FF:000068">
    <property type="entry name" value="Cation-transporting ATPase"/>
    <property type="match status" value="1"/>
</dbReference>
<feature type="region of interest" description="Disordered" evidence="14">
    <location>
        <begin position="737"/>
        <end position="778"/>
    </location>
</feature>
<dbReference type="NCBIfam" id="TIGR01657">
    <property type="entry name" value="P-ATPase-V"/>
    <property type="match status" value="1"/>
</dbReference>
<dbReference type="InterPro" id="IPR023299">
    <property type="entry name" value="ATPase_P-typ_cyto_dom_N"/>
</dbReference>
<feature type="transmembrane region" description="Helical" evidence="13">
    <location>
        <begin position="1793"/>
        <end position="1814"/>
    </location>
</feature>
<evidence type="ECO:0000256" key="1">
    <source>
        <dbReference type="ARBA" id="ARBA00004141"/>
    </source>
</evidence>
<feature type="transmembrane region" description="Helical" evidence="13">
    <location>
        <begin position="1548"/>
        <end position="1567"/>
    </location>
</feature>
<evidence type="ECO:0000256" key="9">
    <source>
        <dbReference type="ARBA" id="ARBA00022967"/>
    </source>
</evidence>
<evidence type="ECO:0000256" key="8">
    <source>
        <dbReference type="ARBA" id="ARBA00022842"/>
    </source>
</evidence>
<keyword evidence="11 13" id="KW-0472">Membrane</keyword>
<sequence>MSVTSKAPNPEKGRRYLALLDQALCNGNWAEVPELARKADKHAPERGIFTLTARTEAQIASASHRPTSAASSGSVSIHSLGDSIPKLQEAVSGTSGLTEDKHCAAVCLAEILWLRADATAALKALSEQTKVGTSSESHTPTLGWLEISSIKSQFIHLAALEATGSREELDSHYRRAIASTPGTRTPELRRWTERVLARACMYYHRQIESPSLSKLNETLVAFRAWSSFWQRAPKPGAPGARSDSGSPSIDIPRRVVWKAYYDVLSVILQYGLMYLPSDSGSTPLGVHSGGPINERYIEARQQQRAEFQMVEETYESLLLNETQFPRSNQTNTEVESWVEEVIGNWKVFAGPSWTDAELGGEGGKEAAGRRVLDILYRAATKTFHSTTILRQLFTVHAALGEFELAMHAFDSYVEIVGKGKAREEKTGKHELGFDTDDVAILTACDALRVLCRYGDREQAEKAMGIVTTIHHWLDEQRPITEEETLESDDNKAGEAPRPKQPTHGQLLPPTLAAAYRSTAATQAHWARSTFQSESRSSLLSDAIGNLREAQSYDADNIETAYALSRLLAETRQIPEAIQVIQRCIARERHSTGDEDDDERDKQKQLIQMWHLLSQCLTARDEYDPAMQMCAAAFDQFGESQVLFGRIIGGRQTRGVIDSMDTLEKEAILEVKMSQITFIELTEGPQAGVDRSQELLGLYNRLFGALQQPKTAFKQTTAVAQPPPPRTSGTLRSIVGSIRPQTARRNGATAPSNDNATLARKRAGSSQPAPMGTDGQATGAPIAITVTNEDGASDEKEQSHDQQQHHLHLPFKIRGHAGSLHSKKSREDFSEKQGVNGTNDGRAASARVTTEPRSPPSVSGPPQLDGAVQSSDFAQGGHQPLREMAHNTSPDVWPPPAGHSDQPPEQDVRLPAPHPSVDAQPMSHSESLHERQHKTSMLVGVWLFIAGLYVRAEFYDDAQGAIIEAYGLVETFEAEKATAGANARKLFEKGWGAGKSVDTLWGDVYAAKGALATARDLPFQAIEHYEKSLLHFPDHPQAIIGLSNLLMDIYEQKLPAEEPRPLLPPQPTASGSLMLDPAIQQTTDSRPTTAKTTLATPGRAPPSVVKSQDPTPQELNRLAARDRAYMLLSNLTRLGSGWDDSEAWFTLARAHELSGQVEKAKQALWWVVELEDSKPMRPWRTSMDGTDADNVQRRRSAMYRRESNVSTASFMVDVEMASEDIFSGPMSESVPTATSAFSHRRSRADSNASFHFYDDDDLERDEDEGDSAILEEAGDGVNGDLEAGVYLGEDEEETAVEEDGSISVDGRRRYSGDSAKSSRKSSGGDRRGSGRSRASNESRRSARAPLLRRHHSGASGDSRYREGGRLSQKIYIVTEDMTIVVAGFQTSVIGFAVYLCLCILTGGLGYLILRWLPKWYVRVVGRAVPLGEADWVVVENQWGEMAVQDLNTQEFGQSLSAVFGTGNDKGKYSDYDEYDDPIMDELKILDYRYIRFCYHPLKDKFVLGNTWKDPTWTDVTAVRSGIDSDEQEIREGIFGKNAIDIEQKTTGQLLLDEAFHPFYVFQIASLILWSLDTYYYYAACIFVISVVSITTTLIETKATMQRLREISRFECDIRVLRGGFWRSIDSSELVPGDVYEVTDPNLGQFPCDSLLLSGDCIVNESMLTGESVPVSKTPAVDETLEALNLSASTISADVAKHMLFSGTKIVRARRPQDDKTDEAAALALVVRTGFNTTKGALVRSMLFPKPSGFKFYRDSFRYISVMAMIAGVGFIASFINFIRLGLQWHLIVVRALDLITIVVPPALPATLTIGTNFALQRLKSKLIFCISPQRVNVGGKIDVMCFDKTGTLTEDGLDVLGVRVVSRPANRFSELLEDSSKLLPGGQYERDPTIDYNANKAILYTMATCHSLRIVEDEFIGDPLDLKMFEFTGWQYEEGTEHSGGNNEDDEDLSLSPSVARPPPGMEFDLDEEEGTPQSRRPIELGVLKQFEFVSQLRRASVVVRQFGEKSGDVYVKGAPEAMKDICRSDSFPPDYDELLAYYTHRGFRVIAVASKHIFKLNWLKVQKMKREEAESNLEFVGFIIFENKLKDRTTEVIEELADANIRTVMCTGDNILTAISVARECNLIDKSAHCFAPHFVEGGPTTPLSKLVWESVDNPVYQLDENSLKPLPPPAEHDSSLPYDVSNLRHYSVAVTGDVFRWIIDFASPKVLREMLAVGQVYARMSPDEKAELIEKLQSIDYTAGFCGDGANDCGALKAPTWASRCRKPKPRRVFDISCVPEVIREGRAALVTSFSCFKYMSLYSAIQFTSVSFLYASASNLGDFQFLYIDLLLILPIAIFMGWTGPYPTLSRKRPTASLVSRKVLVPLLGQIALVILTQLLGWLLVRHQPWYQPPILDPSHSNAENSENSTLFLLSCYQYILSAVVLSVGKPFRQSMAHNLPFVVALAVSLAVSAYMLFDPAPWLQRLMELTWMSNRFRLAILVIGVGYFVVSGVLERSVFPVVARAVGRVRRGAKRRKQYKVILEGMRI</sequence>